<protein>
    <submittedName>
        <fullName evidence="2">Uncharacterized protein</fullName>
    </submittedName>
</protein>
<comment type="caution">
    <text evidence="2">The sequence shown here is derived from an EMBL/GenBank/DDBJ whole genome shotgun (WGS) entry which is preliminary data.</text>
</comment>
<evidence type="ECO:0000313" key="2">
    <source>
        <dbReference type="EMBL" id="KAK2714001.1"/>
    </source>
</evidence>
<proteinExistence type="predicted"/>
<sequence length="72" mass="8428">MDDGENAAPKIRVIPPYNPFTRESMIKIEQRKAEELAKKNEKKRRREEGEVRVLKNNLCLMQIELSSDSVQQ</sequence>
<keyword evidence="1" id="KW-0175">Coiled coil</keyword>
<name>A0AA88HXI0_ARTSF</name>
<gene>
    <name evidence="2" type="ORF">QYM36_009775</name>
</gene>
<dbReference type="EMBL" id="JAVRJZ010000014">
    <property type="protein sequence ID" value="KAK2714001.1"/>
    <property type="molecule type" value="Genomic_DNA"/>
</dbReference>
<feature type="coiled-coil region" evidence="1">
    <location>
        <begin position="25"/>
        <end position="57"/>
    </location>
</feature>
<evidence type="ECO:0000256" key="1">
    <source>
        <dbReference type="SAM" id="Coils"/>
    </source>
</evidence>
<organism evidence="2 3">
    <name type="scientific">Artemia franciscana</name>
    <name type="common">Brine shrimp</name>
    <name type="synonym">Artemia sanfranciscana</name>
    <dbReference type="NCBI Taxonomy" id="6661"/>
    <lineage>
        <taxon>Eukaryota</taxon>
        <taxon>Metazoa</taxon>
        <taxon>Ecdysozoa</taxon>
        <taxon>Arthropoda</taxon>
        <taxon>Crustacea</taxon>
        <taxon>Branchiopoda</taxon>
        <taxon>Anostraca</taxon>
        <taxon>Artemiidae</taxon>
        <taxon>Artemia</taxon>
    </lineage>
</organism>
<keyword evidence="3" id="KW-1185">Reference proteome</keyword>
<dbReference type="Proteomes" id="UP001187531">
    <property type="component" value="Unassembled WGS sequence"/>
</dbReference>
<dbReference type="AlphaFoldDB" id="A0AA88HXI0"/>
<reference evidence="2" key="1">
    <citation type="submission" date="2023-07" db="EMBL/GenBank/DDBJ databases">
        <title>Chromosome-level genome assembly of Artemia franciscana.</title>
        <authorList>
            <person name="Jo E."/>
        </authorList>
    </citation>
    <scope>NUCLEOTIDE SEQUENCE</scope>
    <source>
        <tissue evidence="2">Whole body</tissue>
    </source>
</reference>
<evidence type="ECO:0000313" key="3">
    <source>
        <dbReference type="Proteomes" id="UP001187531"/>
    </source>
</evidence>
<accession>A0AA88HXI0</accession>